<accession>A0A1H6J6N9</accession>
<evidence type="ECO:0000313" key="2">
    <source>
        <dbReference type="EMBL" id="ROI13697.1"/>
    </source>
</evidence>
<gene>
    <name evidence="2" type="ORF">EGH73_06855</name>
    <name evidence="3" type="ORF">SAMN05421793_11129</name>
</gene>
<dbReference type="STRING" id="420404.SAMN05421793_11129"/>
<dbReference type="AlphaFoldDB" id="A0A1H6J6N9"/>
<keyword evidence="4" id="KW-1185">Reference proteome</keyword>
<reference evidence="2" key="3">
    <citation type="submission" date="2018-11" db="EMBL/GenBank/DDBJ databases">
        <title>Proposal to divide the Flavobacteriaceae and reorganize its genera based on Amino Acid Identity values calculated from whole genome sequences.</title>
        <authorList>
            <person name="Nicholson A.C."/>
            <person name="Gulvik C.A."/>
            <person name="Whitney A.M."/>
            <person name="Humrighouse B.W."/>
            <person name="Bell M."/>
            <person name="Holmes B."/>
            <person name="Steigerwalt A."/>
            <person name="Villarma A."/>
            <person name="Sheth M."/>
            <person name="Batra D."/>
            <person name="Pryor J."/>
            <person name="Bernardet J.-F."/>
            <person name="Hugo C."/>
            <person name="Kampfer P."/>
            <person name="Newman J."/>
            <person name="Mcquiston J.R."/>
        </authorList>
    </citation>
    <scope>NUCLEOTIDE SEQUENCE</scope>
    <source>
        <strain evidence="2">DSM 22165</strain>
    </source>
</reference>
<dbReference type="Proteomes" id="UP000198555">
    <property type="component" value="Unassembled WGS sequence"/>
</dbReference>
<evidence type="ECO:0000313" key="4">
    <source>
        <dbReference type="Proteomes" id="UP000198555"/>
    </source>
</evidence>
<dbReference type="RefSeq" id="WP_089769240.1">
    <property type="nucleotide sequence ID" value="NZ_DAMBVG010000024.1"/>
</dbReference>
<dbReference type="EMBL" id="FNWX01000011">
    <property type="protein sequence ID" value="SEH55199.1"/>
    <property type="molecule type" value="Genomic_DNA"/>
</dbReference>
<dbReference type="Pfam" id="PF10077">
    <property type="entry name" value="DUF2314"/>
    <property type="match status" value="1"/>
</dbReference>
<evidence type="ECO:0000313" key="3">
    <source>
        <dbReference type="EMBL" id="SEH55199.1"/>
    </source>
</evidence>
<feature type="domain" description="DUF2314" evidence="1">
    <location>
        <begin position="19"/>
        <end position="137"/>
    </location>
</feature>
<dbReference type="Proteomes" id="UP000267623">
    <property type="component" value="Unassembled WGS sequence"/>
</dbReference>
<reference evidence="4" key="1">
    <citation type="submission" date="2016-10" db="EMBL/GenBank/DDBJ databases">
        <authorList>
            <person name="Varghese N."/>
            <person name="Submissions S."/>
        </authorList>
    </citation>
    <scope>NUCLEOTIDE SEQUENCE [LARGE SCALE GENOMIC DNA]</scope>
    <source>
        <strain evidence="4">DSM 19326</strain>
    </source>
</reference>
<reference evidence="3" key="2">
    <citation type="submission" date="2016-10" db="EMBL/GenBank/DDBJ databases">
        <authorList>
            <person name="de Groot N.N."/>
        </authorList>
    </citation>
    <scope>NUCLEOTIDE SEQUENCE [LARGE SCALE GENOMIC DNA]</scope>
    <source>
        <strain evidence="3">DSM 19326</strain>
    </source>
</reference>
<organism evidence="3 4">
    <name type="scientific">Epilithonimonas hominis</name>
    <dbReference type="NCBI Taxonomy" id="420404"/>
    <lineage>
        <taxon>Bacteria</taxon>
        <taxon>Pseudomonadati</taxon>
        <taxon>Bacteroidota</taxon>
        <taxon>Flavobacteriia</taxon>
        <taxon>Flavobacteriales</taxon>
        <taxon>Weeksellaceae</taxon>
        <taxon>Chryseobacterium group</taxon>
        <taxon>Epilithonimonas</taxon>
    </lineage>
</organism>
<sequence length="143" mass="16723">MDKIERGNEPIIYSLNDDDNEINSAIELANKTLEDFDKGLMDSGNENFALKIRFDLSDKTEHIWAVNIEKIDNEYFGIIDNLPNSITEIKLNNKIKIRTDKISDWMYSKNGKLVGGFTIRVLRDRMSKVEREFFDKEFIIKIN</sequence>
<proteinExistence type="predicted"/>
<evidence type="ECO:0000259" key="1">
    <source>
        <dbReference type="Pfam" id="PF10077"/>
    </source>
</evidence>
<dbReference type="InterPro" id="IPR018756">
    <property type="entry name" value="DUF2314"/>
</dbReference>
<evidence type="ECO:0000313" key="5">
    <source>
        <dbReference type="Proteomes" id="UP000267623"/>
    </source>
</evidence>
<name>A0A1H6J6N9_9FLAO</name>
<reference evidence="5" key="4">
    <citation type="submission" date="2018-11" db="EMBL/GenBank/DDBJ databases">
        <title>Proposal to divide the Flavobacteriaceae and reorganize its genera based on Amino Acid Identity values calculated from whole genome sequences.</title>
        <authorList>
            <person name="Nicholson A.C."/>
            <person name="Gulvik C.A."/>
            <person name="Whitney A.M."/>
            <person name="Humrighouse B.W."/>
            <person name="Bell M."/>
            <person name="Holmes B."/>
            <person name="Steigerwalt A."/>
            <person name="Villarma A."/>
            <person name="Sheth M."/>
            <person name="Batra D."/>
            <person name="Pryor J."/>
            <person name="Bernardet J.-F."/>
            <person name="Hugo C."/>
            <person name="Kampfer P."/>
            <person name="Newman J."/>
            <person name="Mcquiston J."/>
        </authorList>
    </citation>
    <scope>NUCLEOTIDE SEQUENCE [LARGE SCALE GENOMIC DNA]</scope>
    <source>
        <strain evidence="5">DSM 22165</strain>
    </source>
</reference>
<dbReference type="EMBL" id="RJTU01000047">
    <property type="protein sequence ID" value="ROI13697.1"/>
    <property type="molecule type" value="Genomic_DNA"/>
</dbReference>
<protein>
    <submittedName>
        <fullName evidence="2">DUF2314 domain-containing protein</fullName>
    </submittedName>
    <submittedName>
        <fullName evidence="3">Uncharacterized conserved protein YegJ, DUF2314 family</fullName>
    </submittedName>
</protein>